<name>A0A1A8XQ04_9RHOO</name>
<dbReference type="Proteomes" id="UP000199600">
    <property type="component" value="Unassembled WGS sequence"/>
</dbReference>
<accession>A0A1A8XQ04</accession>
<dbReference type="Gene3D" id="3.90.550.10">
    <property type="entry name" value="Spore Coat Polysaccharide Biosynthesis Protein SpsA, Chain A"/>
    <property type="match status" value="1"/>
</dbReference>
<dbReference type="Pfam" id="PF09837">
    <property type="entry name" value="DUF2064"/>
    <property type="match status" value="1"/>
</dbReference>
<gene>
    <name evidence="1" type="ORF">PROAA_2110015</name>
</gene>
<organism evidence="1 2">
    <name type="scientific">Candidatus Propionivibrio aalborgensis</name>
    <dbReference type="NCBI Taxonomy" id="1860101"/>
    <lineage>
        <taxon>Bacteria</taxon>
        <taxon>Pseudomonadati</taxon>
        <taxon>Pseudomonadota</taxon>
        <taxon>Betaproteobacteria</taxon>
        <taxon>Rhodocyclales</taxon>
        <taxon>Rhodocyclaceae</taxon>
        <taxon>Propionivibrio</taxon>
    </lineage>
</organism>
<dbReference type="PANTHER" id="PTHR36529:SF1">
    <property type="entry name" value="GLYCOSYLTRANSFERASE"/>
    <property type="match status" value="1"/>
</dbReference>
<dbReference type="PANTHER" id="PTHR36529">
    <property type="entry name" value="SLL1095 PROTEIN"/>
    <property type="match status" value="1"/>
</dbReference>
<dbReference type="SUPFAM" id="SSF53448">
    <property type="entry name" value="Nucleotide-diphospho-sugar transferases"/>
    <property type="match status" value="1"/>
</dbReference>
<reference evidence="1 2" key="1">
    <citation type="submission" date="2016-06" db="EMBL/GenBank/DDBJ databases">
        <authorList>
            <person name="Kjaerup R.B."/>
            <person name="Dalgaard T.S."/>
            <person name="Juul-Madsen H.R."/>
        </authorList>
    </citation>
    <scope>NUCLEOTIDE SEQUENCE [LARGE SCALE GENOMIC DNA]</scope>
    <source>
        <strain evidence="1">2</strain>
    </source>
</reference>
<sequence>MLTRPNWLRATATHTKKCELGDLMDIAVFAKAPQAGAAKTRLIPALGAAGAARLQRQLTLQALRLAQHFCTGQMTLWCSPDTHHHFFQALHTRFGLRLCSQSGTHLGTRMSNAFAAHDGPLLLIGTDCPAMETGHLVTAANVLCEGHDAVFIPAEDGGYVLVGLRCPQPRLFENIDWGSASVMAQTRERLTELDLRWAEPATLWDVDRPSDLARLATLEGFSDFAQRHNN</sequence>
<evidence type="ECO:0000313" key="1">
    <source>
        <dbReference type="EMBL" id="SBT07244.1"/>
    </source>
</evidence>
<evidence type="ECO:0008006" key="3">
    <source>
        <dbReference type="Google" id="ProtNLM"/>
    </source>
</evidence>
<dbReference type="InterPro" id="IPR018641">
    <property type="entry name" value="Trfase_1_rSAM/seldom-assoc"/>
</dbReference>
<evidence type="ECO:0000313" key="2">
    <source>
        <dbReference type="Proteomes" id="UP000199600"/>
    </source>
</evidence>
<proteinExistence type="predicted"/>
<keyword evidence="2" id="KW-1185">Reference proteome</keyword>
<dbReference type="NCBIfam" id="TIGR04282">
    <property type="entry name" value="glyco_like_cofC"/>
    <property type="match status" value="1"/>
</dbReference>
<dbReference type="AlphaFoldDB" id="A0A1A8XQ04"/>
<protein>
    <recommendedName>
        <fullName evidence="3">Glycosyltransferase</fullName>
    </recommendedName>
</protein>
<dbReference type="InterPro" id="IPR029044">
    <property type="entry name" value="Nucleotide-diphossugar_trans"/>
</dbReference>
<dbReference type="EMBL" id="FLQY01000126">
    <property type="protein sequence ID" value="SBT07244.1"/>
    <property type="molecule type" value="Genomic_DNA"/>
</dbReference>